<dbReference type="Pfam" id="PF01431">
    <property type="entry name" value="Peptidase_M13"/>
    <property type="match status" value="1"/>
</dbReference>
<dbReference type="AlphaFoldDB" id="A0A9J6DL98"/>
<keyword evidence="4" id="KW-0479">Metal-binding</keyword>
<dbReference type="InterPro" id="IPR024079">
    <property type="entry name" value="MetalloPept_cat_dom_sf"/>
</dbReference>
<feature type="domain" description="Peptidase M13 C-terminal" evidence="9">
    <location>
        <begin position="494"/>
        <end position="632"/>
    </location>
</feature>
<evidence type="ECO:0000259" key="10">
    <source>
        <dbReference type="Pfam" id="PF05649"/>
    </source>
</evidence>
<dbReference type="InterPro" id="IPR008753">
    <property type="entry name" value="Peptidase_M13_N"/>
</dbReference>
<dbReference type="SUPFAM" id="SSF55486">
    <property type="entry name" value="Metalloproteases ('zincins'), catalytic domain"/>
    <property type="match status" value="1"/>
</dbReference>
<evidence type="ECO:0000313" key="11">
    <source>
        <dbReference type="EMBL" id="KAH8022863.1"/>
    </source>
</evidence>
<reference evidence="11" key="2">
    <citation type="submission" date="2021-09" db="EMBL/GenBank/DDBJ databases">
        <authorList>
            <person name="Jia N."/>
            <person name="Wang J."/>
            <person name="Shi W."/>
            <person name="Du L."/>
            <person name="Sun Y."/>
            <person name="Zhan W."/>
            <person name="Jiang J."/>
            <person name="Wang Q."/>
            <person name="Zhang B."/>
            <person name="Ji P."/>
            <person name="Sakyi L.B."/>
            <person name="Cui X."/>
            <person name="Yuan T."/>
            <person name="Jiang B."/>
            <person name="Yang W."/>
            <person name="Lam T.T.-Y."/>
            <person name="Chang Q."/>
            <person name="Ding S."/>
            <person name="Wang X."/>
            <person name="Zhu J."/>
            <person name="Ruan X."/>
            <person name="Zhao L."/>
            <person name="Wei J."/>
            <person name="Que T."/>
            <person name="Du C."/>
            <person name="Cheng J."/>
            <person name="Dai P."/>
            <person name="Han X."/>
            <person name="Huang E."/>
            <person name="Gao Y."/>
            <person name="Liu J."/>
            <person name="Shao H."/>
            <person name="Ye R."/>
            <person name="Li L."/>
            <person name="Wei W."/>
            <person name="Wang X."/>
            <person name="Wang C."/>
            <person name="Huo Q."/>
            <person name="Li W."/>
            <person name="Guo W."/>
            <person name="Chen H."/>
            <person name="Chen S."/>
            <person name="Zhou L."/>
            <person name="Zhou L."/>
            <person name="Ni X."/>
            <person name="Tian J."/>
            <person name="Zhou Y."/>
            <person name="Sheng Y."/>
            <person name="Liu T."/>
            <person name="Pan Y."/>
            <person name="Xia L."/>
            <person name="Li J."/>
            <person name="Zhao F."/>
            <person name="Cao W."/>
        </authorList>
    </citation>
    <scope>NUCLEOTIDE SEQUENCE</scope>
    <source>
        <strain evidence="11">Rmic-2018</strain>
        <tissue evidence="11">Larvae</tissue>
    </source>
</reference>
<evidence type="ECO:0000256" key="3">
    <source>
        <dbReference type="ARBA" id="ARBA00022670"/>
    </source>
</evidence>
<accession>A0A9J6DL98</accession>
<keyword evidence="7" id="KW-0482">Metalloprotease</keyword>
<dbReference type="GO" id="GO:0004222">
    <property type="term" value="F:metalloendopeptidase activity"/>
    <property type="evidence" value="ECO:0007669"/>
    <property type="project" value="InterPro"/>
</dbReference>
<sequence length="749" mass="84563">MQEMTQGGMLHLLFACAVLILATLLGVIAYMLLFSKLTTSTESCETKPCSDLAARLLDSMDTSLDPCNDFYSFVCAHAHVRSVRDDMNAIATQGQFAELSRDLWRVHKPSRLYHRCLEPEPSERAANILALKAILRNLSLHWPEDQQHPSDRHPMDVMLEMAIKWDINFLFSLEVADSQATGKVLVFRKPRIVAAWVDRLEYTAGSIEYARHVQTHLTVLNASSSVKYSTLMKLERSFTQVLLGASNQQSWITLSKFDSIAASLGKNALLKYIRTNYENELEHSWSSEDWAVLEDSNLPTSIGSLFEKHTHEHLLIGIAWLFIQSHLWALIGKPALMFREDIEEKKKRACLEYVDSRLGLLSSAEYETQLFPSHDTRHDVSNFLLSVTNEFKSLAKNASWMDRESRETVQLKIDSVTLNVMPAEEFFQSQQRESMYEIFPPMNGSVFFDDWLRASRVFQSLQGHDHFRDVYSKRRTSLGPEPFSYNYLLNLVDAAMVALEPPIYYVGAPFAINYAGLGSLFAREVARSFDSRGTTVDNRGENVHWWGSAQSIDYNHRVSCDLGQNATIAFMPAIPALEASYSAYQTAIYHAAARIGARKDIKIRRLESYSEDQIFFMTYCYSLCDRKRAATRREECNLSLVATINETPTTLDHSLRRAIQTQVAEALPSPASPISVAAPLTYAEAVRRPPAQPPLPSYSPATNYYSEAVIFVAISGVSMAPRCQTHMLFGTRRASSDAAFSESYAFPIA</sequence>
<keyword evidence="5" id="KW-0378">Hydrolase</keyword>
<feature type="domain" description="Peptidase M13 N-terminal" evidence="10">
    <location>
        <begin position="66"/>
        <end position="420"/>
    </location>
</feature>
<evidence type="ECO:0000313" key="12">
    <source>
        <dbReference type="Proteomes" id="UP000821866"/>
    </source>
</evidence>
<evidence type="ECO:0000256" key="7">
    <source>
        <dbReference type="ARBA" id="ARBA00023049"/>
    </source>
</evidence>
<dbReference type="GO" id="GO:0016485">
    <property type="term" value="P:protein processing"/>
    <property type="evidence" value="ECO:0007669"/>
    <property type="project" value="TreeGrafter"/>
</dbReference>
<proteinExistence type="inferred from homology"/>
<keyword evidence="8" id="KW-1133">Transmembrane helix</keyword>
<dbReference type="GO" id="GO:0005886">
    <property type="term" value="C:plasma membrane"/>
    <property type="evidence" value="ECO:0007669"/>
    <property type="project" value="TreeGrafter"/>
</dbReference>
<evidence type="ECO:0000256" key="4">
    <source>
        <dbReference type="ARBA" id="ARBA00022723"/>
    </source>
</evidence>
<dbReference type="Gene3D" id="1.10.1380.10">
    <property type="entry name" value="Neutral endopeptidase , domain2"/>
    <property type="match status" value="1"/>
</dbReference>
<dbReference type="Gene3D" id="3.40.390.10">
    <property type="entry name" value="Collagenase (Catalytic Domain)"/>
    <property type="match status" value="1"/>
</dbReference>
<comment type="caution">
    <text evidence="11">The sequence shown here is derived from an EMBL/GenBank/DDBJ whole genome shotgun (WGS) entry which is preliminary data.</text>
</comment>
<gene>
    <name evidence="11" type="ORF">HPB51_006220</name>
</gene>
<dbReference type="Pfam" id="PF05649">
    <property type="entry name" value="Peptidase_M13_N"/>
    <property type="match status" value="1"/>
</dbReference>
<reference evidence="11" key="1">
    <citation type="journal article" date="2020" name="Cell">
        <title>Large-Scale Comparative Analyses of Tick Genomes Elucidate Their Genetic Diversity and Vector Capacities.</title>
        <authorList>
            <consortium name="Tick Genome and Microbiome Consortium (TIGMIC)"/>
            <person name="Jia N."/>
            <person name="Wang J."/>
            <person name="Shi W."/>
            <person name="Du L."/>
            <person name="Sun Y."/>
            <person name="Zhan W."/>
            <person name="Jiang J.F."/>
            <person name="Wang Q."/>
            <person name="Zhang B."/>
            <person name="Ji P."/>
            <person name="Bell-Sakyi L."/>
            <person name="Cui X.M."/>
            <person name="Yuan T.T."/>
            <person name="Jiang B.G."/>
            <person name="Yang W.F."/>
            <person name="Lam T.T."/>
            <person name="Chang Q.C."/>
            <person name="Ding S.J."/>
            <person name="Wang X.J."/>
            <person name="Zhu J.G."/>
            <person name="Ruan X.D."/>
            <person name="Zhao L."/>
            <person name="Wei J.T."/>
            <person name="Ye R.Z."/>
            <person name="Que T.C."/>
            <person name="Du C.H."/>
            <person name="Zhou Y.H."/>
            <person name="Cheng J.X."/>
            <person name="Dai P.F."/>
            <person name="Guo W.B."/>
            <person name="Han X.H."/>
            <person name="Huang E.J."/>
            <person name="Li L.F."/>
            <person name="Wei W."/>
            <person name="Gao Y.C."/>
            <person name="Liu J.Z."/>
            <person name="Shao H.Z."/>
            <person name="Wang X."/>
            <person name="Wang C.C."/>
            <person name="Yang T.C."/>
            <person name="Huo Q.B."/>
            <person name="Li W."/>
            <person name="Chen H.Y."/>
            <person name="Chen S.E."/>
            <person name="Zhou L.G."/>
            <person name="Ni X.B."/>
            <person name="Tian J.H."/>
            <person name="Sheng Y."/>
            <person name="Liu T."/>
            <person name="Pan Y.S."/>
            <person name="Xia L.Y."/>
            <person name="Li J."/>
            <person name="Zhao F."/>
            <person name="Cao W.C."/>
        </authorList>
    </citation>
    <scope>NUCLEOTIDE SEQUENCE</scope>
    <source>
        <strain evidence="11">Rmic-2018</strain>
    </source>
</reference>
<evidence type="ECO:0000256" key="8">
    <source>
        <dbReference type="SAM" id="Phobius"/>
    </source>
</evidence>
<dbReference type="GO" id="GO:0046872">
    <property type="term" value="F:metal ion binding"/>
    <property type="evidence" value="ECO:0007669"/>
    <property type="project" value="UniProtKB-KW"/>
</dbReference>
<keyword evidence="3" id="KW-0645">Protease</keyword>
<dbReference type="Proteomes" id="UP000821866">
    <property type="component" value="Chromosome 6"/>
</dbReference>
<dbReference type="InterPro" id="IPR042089">
    <property type="entry name" value="Peptidase_M13_dom_2"/>
</dbReference>
<evidence type="ECO:0000256" key="2">
    <source>
        <dbReference type="ARBA" id="ARBA00007357"/>
    </source>
</evidence>
<evidence type="ECO:0000256" key="1">
    <source>
        <dbReference type="ARBA" id="ARBA00001947"/>
    </source>
</evidence>
<protein>
    <recommendedName>
        <fullName evidence="13">M13 family peptidase</fullName>
    </recommendedName>
</protein>
<evidence type="ECO:0008006" key="13">
    <source>
        <dbReference type="Google" id="ProtNLM"/>
    </source>
</evidence>
<keyword evidence="12" id="KW-1185">Reference proteome</keyword>
<evidence type="ECO:0000256" key="5">
    <source>
        <dbReference type="ARBA" id="ARBA00022801"/>
    </source>
</evidence>
<keyword evidence="6" id="KW-0862">Zinc</keyword>
<dbReference type="PANTHER" id="PTHR11733:SF241">
    <property type="entry name" value="GH26575P-RELATED"/>
    <property type="match status" value="1"/>
</dbReference>
<keyword evidence="8" id="KW-0812">Transmembrane</keyword>
<organism evidence="11 12">
    <name type="scientific">Rhipicephalus microplus</name>
    <name type="common">Cattle tick</name>
    <name type="synonym">Boophilus microplus</name>
    <dbReference type="NCBI Taxonomy" id="6941"/>
    <lineage>
        <taxon>Eukaryota</taxon>
        <taxon>Metazoa</taxon>
        <taxon>Ecdysozoa</taxon>
        <taxon>Arthropoda</taxon>
        <taxon>Chelicerata</taxon>
        <taxon>Arachnida</taxon>
        <taxon>Acari</taxon>
        <taxon>Parasitiformes</taxon>
        <taxon>Ixodida</taxon>
        <taxon>Ixodoidea</taxon>
        <taxon>Ixodidae</taxon>
        <taxon>Rhipicephalinae</taxon>
        <taxon>Rhipicephalus</taxon>
        <taxon>Boophilus</taxon>
    </lineage>
</organism>
<dbReference type="VEuPathDB" id="VectorBase:LOC119172647"/>
<keyword evidence="8" id="KW-0472">Membrane</keyword>
<comment type="cofactor">
    <cofactor evidence="1">
        <name>Zn(2+)</name>
        <dbReference type="ChEBI" id="CHEBI:29105"/>
    </cofactor>
</comment>
<dbReference type="EMBL" id="JABSTU010000008">
    <property type="protein sequence ID" value="KAH8022863.1"/>
    <property type="molecule type" value="Genomic_DNA"/>
</dbReference>
<comment type="similarity">
    <text evidence="2">Belongs to the peptidase M13 family.</text>
</comment>
<dbReference type="InterPro" id="IPR018497">
    <property type="entry name" value="Peptidase_M13_C"/>
</dbReference>
<evidence type="ECO:0000256" key="6">
    <source>
        <dbReference type="ARBA" id="ARBA00022833"/>
    </source>
</evidence>
<dbReference type="PROSITE" id="PS51885">
    <property type="entry name" value="NEPRILYSIN"/>
    <property type="match status" value="1"/>
</dbReference>
<name>A0A9J6DL98_RHIMP</name>
<feature type="transmembrane region" description="Helical" evidence="8">
    <location>
        <begin position="12"/>
        <end position="34"/>
    </location>
</feature>
<dbReference type="PANTHER" id="PTHR11733">
    <property type="entry name" value="ZINC METALLOPROTEASE FAMILY M13 NEPRILYSIN-RELATED"/>
    <property type="match status" value="1"/>
</dbReference>
<evidence type="ECO:0000259" key="9">
    <source>
        <dbReference type="Pfam" id="PF01431"/>
    </source>
</evidence>
<dbReference type="InterPro" id="IPR000718">
    <property type="entry name" value="Peptidase_M13"/>
</dbReference>